<reference evidence="3" key="1">
    <citation type="journal article" date="2019" name="Int. J. Syst. Evol. Microbiol.">
        <title>The Global Catalogue of Microorganisms (GCM) 10K type strain sequencing project: providing services to taxonomists for standard genome sequencing and annotation.</title>
        <authorList>
            <consortium name="The Broad Institute Genomics Platform"/>
            <consortium name="The Broad Institute Genome Sequencing Center for Infectious Disease"/>
            <person name="Wu L."/>
            <person name="Ma J."/>
        </authorList>
    </citation>
    <scope>NUCLEOTIDE SEQUENCE [LARGE SCALE GENOMIC DNA]</scope>
    <source>
        <strain evidence="3">NBRC 102520</strain>
    </source>
</reference>
<name>A0ABQ6BC84_9BRAD</name>
<sequence length="298" mass="33741">MLCRLVRAEEYKSKKEEIFAGNMSYPATHKLAVEQLNFADEKGSVYGFVENRSQNVKLENLGASPADDSIDGVMIVFCAVDERSMKLKVVGWYENATVFRELQMPKKGSIRGDWEYYFQASTIDAHLVPATERDLEVPRKTRRIDQGFIGQRNIFYPSGNPNYERFLENFDLVRRGALPNGTGETDQAAFQEGQLASREASYFARNAGLVKAAKRHHGTTCQGCGFNFADFYGDIGRDYIEVHHKRPIAAGEVRVSTVDDVDVLCANCHRIVHRREIPLTLKELKALIASQRARRKRA</sequence>
<evidence type="ECO:0000313" key="3">
    <source>
        <dbReference type="Proteomes" id="UP001156905"/>
    </source>
</evidence>
<dbReference type="InterPro" id="IPR002711">
    <property type="entry name" value="HNH"/>
</dbReference>
<protein>
    <recommendedName>
        <fullName evidence="1">HNH nuclease domain-containing protein</fullName>
    </recommendedName>
</protein>
<evidence type="ECO:0000313" key="2">
    <source>
        <dbReference type="EMBL" id="GLR89783.1"/>
    </source>
</evidence>
<evidence type="ECO:0000259" key="1">
    <source>
        <dbReference type="SMART" id="SM00507"/>
    </source>
</evidence>
<gene>
    <name evidence="2" type="ORF">GCM10007857_64970</name>
</gene>
<comment type="caution">
    <text evidence="2">The sequence shown here is derived from an EMBL/GenBank/DDBJ whole genome shotgun (WGS) entry which is preliminary data.</text>
</comment>
<organism evidence="2 3">
    <name type="scientific">Bradyrhizobium iriomotense</name>
    <dbReference type="NCBI Taxonomy" id="441950"/>
    <lineage>
        <taxon>Bacteria</taxon>
        <taxon>Pseudomonadati</taxon>
        <taxon>Pseudomonadota</taxon>
        <taxon>Alphaproteobacteria</taxon>
        <taxon>Hyphomicrobiales</taxon>
        <taxon>Nitrobacteraceae</taxon>
        <taxon>Bradyrhizobium</taxon>
    </lineage>
</organism>
<proteinExistence type="predicted"/>
<dbReference type="Pfam" id="PF01844">
    <property type="entry name" value="HNH"/>
    <property type="match status" value="1"/>
</dbReference>
<dbReference type="EMBL" id="BSOW01000028">
    <property type="protein sequence ID" value="GLR89783.1"/>
    <property type="molecule type" value="Genomic_DNA"/>
</dbReference>
<dbReference type="CDD" id="cd00085">
    <property type="entry name" value="HNHc"/>
    <property type="match status" value="1"/>
</dbReference>
<dbReference type="InterPro" id="IPR003615">
    <property type="entry name" value="HNH_nuc"/>
</dbReference>
<dbReference type="SMART" id="SM00507">
    <property type="entry name" value="HNHc"/>
    <property type="match status" value="1"/>
</dbReference>
<accession>A0ABQ6BC84</accession>
<dbReference type="Proteomes" id="UP001156905">
    <property type="component" value="Unassembled WGS sequence"/>
</dbReference>
<feature type="domain" description="HNH nuclease" evidence="1">
    <location>
        <begin position="209"/>
        <end position="270"/>
    </location>
</feature>
<keyword evidence="3" id="KW-1185">Reference proteome</keyword>